<name>X1S9N8_9ZZZZ</name>
<organism evidence="1">
    <name type="scientific">marine sediment metagenome</name>
    <dbReference type="NCBI Taxonomy" id="412755"/>
    <lineage>
        <taxon>unclassified sequences</taxon>
        <taxon>metagenomes</taxon>
        <taxon>ecological metagenomes</taxon>
    </lineage>
</organism>
<dbReference type="AlphaFoldDB" id="X1S9N8"/>
<proteinExistence type="predicted"/>
<accession>X1S9N8</accession>
<dbReference type="EMBL" id="BARW01017620">
    <property type="protein sequence ID" value="GAI89678.1"/>
    <property type="molecule type" value="Genomic_DNA"/>
</dbReference>
<gene>
    <name evidence="1" type="ORF">S12H4_30387</name>
</gene>
<reference evidence="1" key="1">
    <citation type="journal article" date="2014" name="Front. Microbiol.">
        <title>High frequency of phylogenetically diverse reductive dehalogenase-homologous genes in deep subseafloor sedimentary metagenomes.</title>
        <authorList>
            <person name="Kawai M."/>
            <person name="Futagami T."/>
            <person name="Toyoda A."/>
            <person name="Takaki Y."/>
            <person name="Nishi S."/>
            <person name="Hori S."/>
            <person name="Arai W."/>
            <person name="Tsubouchi T."/>
            <person name="Morono Y."/>
            <person name="Uchiyama I."/>
            <person name="Ito T."/>
            <person name="Fujiyama A."/>
            <person name="Inagaki F."/>
            <person name="Takami H."/>
        </authorList>
    </citation>
    <scope>NUCLEOTIDE SEQUENCE</scope>
    <source>
        <strain evidence="1">Expedition CK06-06</strain>
    </source>
</reference>
<protein>
    <submittedName>
        <fullName evidence="1">Uncharacterized protein</fullName>
    </submittedName>
</protein>
<evidence type="ECO:0000313" key="1">
    <source>
        <dbReference type="EMBL" id="GAI89678.1"/>
    </source>
</evidence>
<comment type="caution">
    <text evidence="1">The sequence shown here is derived from an EMBL/GenBank/DDBJ whole genome shotgun (WGS) entry which is preliminary data.</text>
</comment>
<sequence>MASGDGKTGMGGIPKFRKGGVTYDTYLVETTDDNASAVRIKTSAGIKSIRKYTA</sequence>